<dbReference type="GO" id="GO:0009297">
    <property type="term" value="P:pilus assembly"/>
    <property type="evidence" value="ECO:0007669"/>
    <property type="project" value="InterPro"/>
</dbReference>
<dbReference type="GO" id="GO:0015473">
    <property type="term" value="F:fimbrial usher porin activity"/>
    <property type="evidence" value="ECO:0007669"/>
    <property type="project" value="InterPro"/>
</dbReference>
<feature type="domain" description="PapC N-terminal" evidence="11">
    <location>
        <begin position="28"/>
        <end position="155"/>
    </location>
</feature>
<dbReference type="EMBL" id="QTNY01000027">
    <property type="protein sequence ID" value="RQP70683.1"/>
    <property type="molecule type" value="Genomic_DNA"/>
</dbReference>
<keyword evidence="3" id="KW-0813">Transport</keyword>
<feature type="chain" id="PRO_5044504942" evidence="9">
    <location>
        <begin position="19"/>
        <end position="788"/>
    </location>
</feature>
<evidence type="ECO:0000256" key="4">
    <source>
        <dbReference type="ARBA" id="ARBA00022452"/>
    </source>
</evidence>
<organism evidence="12 13">
    <name type="scientific">Burkholderia ubonensis</name>
    <dbReference type="NCBI Taxonomy" id="101571"/>
    <lineage>
        <taxon>Bacteria</taxon>
        <taxon>Pseudomonadati</taxon>
        <taxon>Pseudomonadota</taxon>
        <taxon>Betaproteobacteria</taxon>
        <taxon>Burkholderiales</taxon>
        <taxon>Burkholderiaceae</taxon>
        <taxon>Burkholderia</taxon>
        <taxon>Burkholderia cepacia complex</taxon>
    </lineage>
</organism>
<comment type="subcellular location">
    <subcellularLocation>
        <location evidence="1">Cell outer membrane</location>
        <topology evidence="1">Multi-pass membrane protein</topology>
    </subcellularLocation>
</comment>
<reference evidence="12 13" key="1">
    <citation type="submission" date="2018-08" db="EMBL/GenBank/DDBJ databases">
        <title>Comparative analysis of Burkholderia isolates from Puerto Rico.</title>
        <authorList>
            <person name="Hall C."/>
            <person name="Sahl J."/>
            <person name="Wagner D."/>
        </authorList>
    </citation>
    <scope>NUCLEOTIDE SEQUENCE [LARGE SCALE GENOMIC DNA]</scope>
    <source>
        <strain evidence="12 13">Bp8964</strain>
    </source>
</reference>
<dbReference type="Gene3D" id="2.60.40.2070">
    <property type="match status" value="1"/>
</dbReference>
<evidence type="ECO:0000256" key="3">
    <source>
        <dbReference type="ARBA" id="ARBA00022448"/>
    </source>
</evidence>
<keyword evidence="5" id="KW-0812">Transmembrane</keyword>
<dbReference type="InterPro" id="IPR043142">
    <property type="entry name" value="PapC-like_C_sf"/>
</dbReference>
<keyword evidence="6 9" id="KW-0732">Signal</keyword>
<accession>A0AB74CYI2</accession>
<keyword evidence="8" id="KW-0998">Cell outer membrane</keyword>
<dbReference type="Pfam" id="PF00577">
    <property type="entry name" value="Usher"/>
    <property type="match status" value="1"/>
</dbReference>
<dbReference type="GO" id="GO:0009279">
    <property type="term" value="C:cell outer membrane"/>
    <property type="evidence" value="ECO:0007669"/>
    <property type="project" value="UniProtKB-SubCell"/>
</dbReference>
<dbReference type="Gene3D" id="2.60.40.3110">
    <property type="match status" value="1"/>
</dbReference>
<evidence type="ECO:0000256" key="2">
    <source>
        <dbReference type="ARBA" id="ARBA00008064"/>
    </source>
</evidence>
<evidence type="ECO:0000256" key="7">
    <source>
        <dbReference type="ARBA" id="ARBA00023136"/>
    </source>
</evidence>
<comment type="similarity">
    <text evidence="2">Belongs to the fimbrial export usher family.</text>
</comment>
<dbReference type="AlphaFoldDB" id="A0AB74CYI2"/>
<dbReference type="Proteomes" id="UP000273734">
    <property type="component" value="Unassembled WGS sequence"/>
</dbReference>
<evidence type="ECO:0000256" key="6">
    <source>
        <dbReference type="ARBA" id="ARBA00022729"/>
    </source>
</evidence>
<dbReference type="SUPFAM" id="SSF141729">
    <property type="entry name" value="FimD N-terminal domain-like"/>
    <property type="match status" value="1"/>
</dbReference>
<dbReference type="PANTHER" id="PTHR30451">
    <property type="entry name" value="OUTER MEMBRANE USHER PROTEIN"/>
    <property type="match status" value="1"/>
</dbReference>
<evidence type="ECO:0000256" key="1">
    <source>
        <dbReference type="ARBA" id="ARBA00004571"/>
    </source>
</evidence>
<evidence type="ECO:0000256" key="8">
    <source>
        <dbReference type="ARBA" id="ARBA00023237"/>
    </source>
</evidence>
<comment type="caution">
    <text evidence="12">The sequence shown here is derived from an EMBL/GenBank/DDBJ whole genome shotgun (WGS) entry which is preliminary data.</text>
</comment>
<keyword evidence="4" id="KW-1134">Transmembrane beta strand</keyword>
<dbReference type="InterPro" id="IPR025949">
    <property type="entry name" value="PapC-like_C"/>
</dbReference>
<dbReference type="Gene3D" id="2.60.40.2610">
    <property type="entry name" value="Outer membrane usher protein FimD, plug domain"/>
    <property type="match status" value="1"/>
</dbReference>
<evidence type="ECO:0000259" key="10">
    <source>
        <dbReference type="Pfam" id="PF13953"/>
    </source>
</evidence>
<feature type="signal peptide" evidence="9">
    <location>
        <begin position="1"/>
        <end position="18"/>
    </location>
</feature>
<dbReference type="InterPro" id="IPR025885">
    <property type="entry name" value="PapC_N"/>
</dbReference>
<dbReference type="Pfam" id="PF13953">
    <property type="entry name" value="PapC_C"/>
    <property type="match status" value="1"/>
</dbReference>
<name>A0AB74CYI2_9BURK</name>
<keyword evidence="7" id="KW-0472">Membrane</keyword>
<feature type="domain" description="PapC-like C-terminal" evidence="10">
    <location>
        <begin position="709"/>
        <end position="771"/>
    </location>
</feature>
<evidence type="ECO:0000313" key="13">
    <source>
        <dbReference type="Proteomes" id="UP000273734"/>
    </source>
</evidence>
<proteinExistence type="inferred from homology"/>
<dbReference type="InterPro" id="IPR000015">
    <property type="entry name" value="Fimb_usher"/>
</dbReference>
<dbReference type="Pfam" id="PF13954">
    <property type="entry name" value="PapC_N"/>
    <property type="match status" value="1"/>
</dbReference>
<dbReference type="Gene3D" id="3.10.20.410">
    <property type="match status" value="1"/>
</dbReference>
<protein>
    <submittedName>
        <fullName evidence="12">Fimbrial biogenesis outer membrane usher protein</fullName>
    </submittedName>
</protein>
<evidence type="ECO:0000256" key="5">
    <source>
        <dbReference type="ARBA" id="ARBA00022692"/>
    </source>
</evidence>
<dbReference type="InterPro" id="IPR037224">
    <property type="entry name" value="PapC_N_sf"/>
</dbReference>
<gene>
    <name evidence="12" type="ORF">DF015_29580</name>
</gene>
<dbReference type="InterPro" id="IPR042186">
    <property type="entry name" value="FimD_plug_dom"/>
</dbReference>
<evidence type="ECO:0000259" key="11">
    <source>
        <dbReference type="Pfam" id="PF13954"/>
    </source>
</evidence>
<dbReference type="PANTHER" id="PTHR30451:SF8">
    <property type="entry name" value="FIMBRIAL USHER PROTEIN"/>
    <property type="match status" value="1"/>
</dbReference>
<evidence type="ECO:0000313" key="12">
    <source>
        <dbReference type="EMBL" id="RQP70683.1"/>
    </source>
</evidence>
<sequence>MLLFAVLCAAQNGGAAYAAAGAPAGDAQFDTQTLIARGYSADVAAFFSKDARFLPGRHDVELVVNAGRRYSANVQFDDEGAPCFDAALLTTLKLRRAPDISGCAYGEDMWQGFQIKSHPGRFRVELTVPEEAFDPERRDDGLIAGGTAALLNYNVFAQRIDSRSSANQFFQARVEPGINVGNWIFRSRGVLASTNQGFAYRHQDAYVARPVERLGAIAEFGQINTRGDSAGGLPMLGFQIGSDSLQSAGQPSRPVQGMADSNAIVEVRQRGRLVYRTAVPPGLFTLTNIGSVAPNANLEVEITEEDGRKHRVDVPVGMGYGDARQPVTWQAAVGRYRDYADGDAAGKRRASLFATGEVSFSPLDALRMTTAAIASPSYFQAAVQATLAAESGAWFASGLRASRAAEIGQGYQLDLQGSMHLGTNLSAAASWTTRTRHYASPDEGLSQWGRPADVPQFKHSAGASLVWAHPRWGSLSYGVSYSSDFGSSSSMSHTISAGRRFGRATVSLAAQMSSQGRSSISANVSIPLGGGTLNAYSARQGDGKINFGSSYQNRLGRSGSYSLGVSGSKTDQRLSASVNMMTGYAQVGAGISQSTTRSRALNVSVAGALVYTNGTFGTASSQVGDTFAVVTVPGQGGVKVAAPSGTAITNGAGTAVIPSVRPYARTMLQLDTRSLPMNVRLDTTTLDVGLRRGSVVTREIRATEMRQLLLSIRDASGAPAPVGATILGEQGQFIGTIVGDGNFMLVNDDIGKSLRLSSVNQNECRISYSAPDKFDQDQPYEEAMAVCE</sequence>
<evidence type="ECO:0000256" key="9">
    <source>
        <dbReference type="SAM" id="SignalP"/>
    </source>
</evidence>